<feature type="chain" id="PRO_5012849426" evidence="1">
    <location>
        <begin position="25"/>
        <end position="167"/>
    </location>
</feature>
<name>A0A212JLA5_9DELT</name>
<gene>
    <name evidence="2" type="ORF">KL86DPRO_11744</name>
</gene>
<dbReference type="InterPro" id="IPR011990">
    <property type="entry name" value="TPR-like_helical_dom_sf"/>
</dbReference>
<protein>
    <submittedName>
        <fullName evidence="2">Uncharacterized protein</fullName>
    </submittedName>
</protein>
<keyword evidence="1" id="KW-0732">Signal</keyword>
<sequence length="167" mass="17744">MFSFLRLCFLTLLLSLPVAVAAQAASPEDFYATADAFLDGGMGPDAFLSASETALAKGEGDAEFMGYVHALRGHARWLQKDLAEAGREAAITLRISPRSMMGHAVTANILASEGKLEEAAAVLDRAKANADHGYEKEHFAALATLLRNRIKAGEKAAPPGFDVLRGL</sequence>
<reference evidence="2" key="1">
    <citation type="submission" date="2016-04" db="EMBL/GenBank/DDBJ databases">
        <authorList>
            <person name="Evans L.H."/>
            <person name="Alamgir A."/>
            <person name="Owens N."/>
            <person name="Weber N.D."/>
            <person name="Virtaneva K."/>
            <person name="Barbian K."/>
            <person name="Babar A."/>
            <person name="Rosenke K."/>
        </authorList>
    </citation>
    <scope>NUCLEOTIDE SEQUENCE</scope>
    <source>
        <strain evidence="2">86</strain>
    </source>
</reference>
<feature type="signal peptide" evidence="1">
    <location>
        <begin position="1"/>
        <end position="24"/>
    </location>
</feature>
<proteinExistence type="predicted"/>
<dbReference type="SUPFAM" id="SSF48452">
    <property type="entry name" value="TPR-like"/>
    <property type="match status" value="1"/>
</dbReference>
<accession>A0A212JLA5</accession>
<evidence type="ECO:0000313" key="2">
    <source>
        <dbReference type="EMBL" id="SBW00216.1"/>
    </source>
</evidence>
<organism evidence="2">
    <name type="scientific">uncultured delta proteobacterium</name>
    <dbReference type="NCBI Taxonomy" id="34034"/>
    <lineage>
        <taxon>Bacteria</taxon>
        <taxon>Deltaproteobacteria</taxon>
        <taxon>environmental samples</taxon>
    </lineage>
</organism>
<dbReference type="AlphaFoldDB" id="A0A212JLA5"/>
<dbReference type="EMBL" id="FLUQ01000001">
    <property type="protein sequence ID" value="SBW00216.1"/>
    <property type="molecule type" value="Genomic_DNA"/>
</dbReference>
<dbReference type="Gene3D" id="1.25.40.10">
    <property type="entry name" value="Tetratricopeptide repeat domain"/>
    <property type="match status" value="1"/>
</dbReference>
<evidence type="ECO:0000256" key="1">
    <source>
        <dbReference type="SAM" id="SignalP"/>
    </source>
</evidence>